<dbReference type="SUPFAM" id="SSF53822">
    <property type="entry name" value="Periplasmic binding protein-like I"/>
    <property type="match status" value="1"/>
</dbReference>
<keyword evidence="3" id="KW-0804">Transcription</keyword>
<evidence type="ECO:0000256" key="2">
    <source>
        <dbReference type="ARBA" id="ARBA00023125"/>
    </source>
</evidence>
<feature type="domain" description="HTH lacI-type" evidence="4">
    <location>
        <begin position="6"/>
        <end position="60"/>
    </location>
</feature>
<dbReference type="CDD" id="cd01392">
    <property type="entry name" value="HTH_LacI"/>
    <property type="match status" value="1"/>
</dbReference>
<evidence type="ECO:0000256" key="3">
    <source>
        <dbReference type="ARBA" id="ARBA00023163"/>
    </source>
</evidence>
<dbReference type="InterPro" id="IPR046335">
    <property type="entry name" value="LacI/GalR-like_sensor"/>
</dbReference>
<dbReference type="InterPro" id="IPR000843">
    <property type="entry name" value="HTH_LacI"/>
</dbReference>
<evidence type="ECO:0000313" key="5">
    <source>
        <dbReference type="EMBL" id="QLY39345.1"/>
    </source>
</evidence>
<gene>
    <name evidence="5" type="ORF">HF295_00120</name>
</gene>
<keyword evidence="1" id="KW-0805">Transcription regulation</keyword>
<evidence type="ECO:0000259" key="4">
    <source>
        <dbReference type="PROSITE" id="PS50932"/>
    </source>
</evidence>
<dbReference type="KEGG" id="tbk:HF295_00120"/>
<reference evidence="5 6" key="1">
    <citation type="submission" date="2020-04" db="EMBL/GenBank/DDBJ databases">
        <authorList>
            <person name="Zheng R.K."/>
            <person name="Sun C.M."/>
        </authorList>
    </citation>
    <scope>NUCLEOTIDE SEQUENCE [LARGE SCALE GENOMIC DNA]</scope>
    <source>
        <strain evidence="6">zrk29</strain>
    </source>
</reference>
<dbReference type="Pfam" id="PF00356">
    <property type="entry name" value="LacI"/>
    <property type="match status" value="1"/>
</dbReference>
<name>A0A7L6N2Q9_9MOLU</name>
<dbReference type="RefSeq" id="WP_312031811.1">
    <property type="nucleotide sequence ID" value="NZ_CP051151.1"/>
</dbReference>
<sequence length="338" mass="38158">MAKTKATIYNVAMRANVSLATVSRTLNNPEKVKKETRDKVLKVIEDLGYKPNAFARGLASRKSTSVAVMVPDMTRSSIAEMVNGIAIEARKYNYSLIIYVLKDEYHEESEMLKEVVASQADGILYMNDEINEQQYQMLNRIKDDYDVPIVLANTLYPFENKLTTVSIDYHKAGYGITKELIEEGRKNIYMLTTARKYMVNDLKESGYLKAINEAGLEPHIFRTSGDISVNTIHFDELFHDVGKKIDGVIAVRDSIAVSFINSMIAKGRKIPKDISVFGFQNTKYASLSRPKLSCIDIPITEIGVRAMALLKEEIDNGTSKTKYIELPYSIIHRDSTKK</sequence>
<evidence type="ECO:0000313" key="6">
    <source>
        <dbReference type="Proteomes" id="UP000512167"/>
    </source>
</evidence>
<dbReference type="GO" id="GO:0000976">
    <property type="term" value="F:transcription cis-regulatory region binding"/>
    <property type="evidence" value="ECO:0007669"/>
    <property type="project" value="TreeGrafter"/>
</dbReference>
<dbReference type="SMART" id="SM00354">
    <property type="entry name" value="HTH_LACI"/>
    <property type="match status" value="1"/>
</dbReference>
<keyword evidence="6" id="KW-1185">Reference proteome</keyword>
<dbReference type="GO" id="GO:0003700">
    <property type="term" value="F:DNA-binding transcription factor activity"/>
    <property type="evidence" value="ECO:0007669"/>
    <property type="project" value="TreeGrafter"/>
</dbReference>
<dbReference type="PROSITE" id="PS50932">
    <property type="entry name" value="HTH_LACI_2"/>
    <property type="match status" value="1"/>
</dbReference>
<dbReference type="InterPro" id="IPR010982">
    <property type="entry name" value="Lambda_DNA-bd_dom_sf"/>
</dbReference>
<dbReference type="PANTHER" id="PTHR30146">
    <property type="entry name" value="LACI-RELATED TRANSCRIPTIONAL REPRESSOR"/>
    <property type="match status" value="1"/>
</dbReference>
<dbReference type="EMBL" id="CP051151">
    <property type="protein sequence ID" value="QLY39345.1"/>
    <property type="molecule type" value="Genomic_DNA"/>
</dbReference>
<proteinExistence type="predicted"/>
<dbReference type="Pfam" id="PF13377">
    <property type="entry name" value="Peripla_BP_3"/>
    <property type="match status" value="1"/>
</dbReference>
<dbReference type="Gene3D" id="1.10.260.40">
    <property type="entry name" value="lambda repressor-like DNA-binding domains"/>
    <property type="match status" value="1"/>
</dbReference>
<protein>
    <submittedName>
        <fullName evidence="5">LacI family transcriptional regulator</fullName>
    </submittedName>
</protein>
<dbReference type="Gene3D" id="3.40.50.2300">
    <property type="match status" value="2"/>
</dbReference>
<dbReference type="Proteomes" id="UP000512167">
    <property type="component" value="Chromosome"/>
</dbReference>
<keyword evidence="2" id="KW-0238">DNA-binding</keyword>
<evidence type="ECO:0000256" key="1">
    <source>
        <dbReference type="ARBA" id="ARBA00023015"/>
    </source>
</evidence>
<dbReference type="PANTHER" id="PTHR30146:SF150">
    <property type="entry name" value="ARABINOSE METABOLISM TRANSCRIPTIONAL REPRESSOR"/>
    <property type="match status" value="1"/>
</dbReference>
<dbReference type="AlphaFoldDB" id="A0A7L6N2Q9"/>
<dbReference type="SUPFAM" id="SSF47413">
    <property type="entry name" value="lambda repressor-like DNA-binding domains"/>
    <property type="match status" value="1"/>
</dbReference>
<organism evidence="5 6">
    <name type="scientific">Hujiaoplasma nucleasis</name>
    <dbReference type="NCBI Taxonomy" id="2725268"/>
    <lineage>
        <taxon>Bacteria</taxon>
        <taxon>Bacillati</taxon>
        <taxon>Mycoplasmatota</taxon>
        <taxon>Mollicutes</taxon>
        <taxon>Candidatus Izemoplasmatales</taxon>
        <taxon>Hujiaoplasmataceae</taxon>
        <taxon>Hujiaoplasma</taxon>
    </lineage>
</organism>
<dbReference type="InterPro" id="IPR028082">
    <property type="entry name" value="Peripla_BP_I"/>
</dbReference>
<accession>A0A7L6N2Q9</accession>